<dbReference type="AlphaFoldDB" id="A0A9D1CIT1"/>
<accession>A0A9D1CIT1</accession>
<gene>
    <name evidence="1" type="ORF">IAA66_05400</name>
</gene>
<name>A0A9D1CIT1_9FIRM</name>
<sequence>MEWSWLVEQLASGAETVKIPNNMVSDGTPLRVEGTVSIDGGGYTLTGAQIESGTFLLTNVTLQGVHGVGDEDGGAGLALLGDGAVAVLGEGVRALGGTGGPEALRGGAGVLLCGEGQGLILRADATATGGVGRTLGGSGVQVEGCGCEVIVTDDVSLLGREGQYQGGAGLEAAACTSLKLSGAAAVTGGGAVYNGGAGLLSGVCEACALRGSVSLEGQTMFAGGVGQVGGNAVTVARQSPESAVDVSLAGQVMLLGGAGETGGAGLAATLCRVSVEGDGILCSAGNYLLDGVPALKLDGCEVAGDLDAVSAAEGVQLDYSPGVNVSNIVANAIGQRSDRYEPTLVENGLTERELFTRYNNISVESGRVTQAAVNGGGLRITMRDGTYEQRLEYQQRLMSDGAEGTRLVLIASSSQEWITVESTVAALEKLLSLGVTQLAYTTVAPTYYERILDLQTVVDAVHADGEPVERVLFGTADDCVVFLREDGEWDYQESLMAEVVRPLEAAPEAEEAAENADGDNG</sequence>
<organism evidence="1 2">
    <name type="scientific">Candidatus Avichristensenella intestinipullorum</name>
    <dbReference type="NCBI Taxonomy" id="2840693"/>
    <lineage>
        <taxon>Bacteria</taxon>
        <taxon>Bacillati</taxon>
        <taxon>Bacillota</taxon>
        <taxon>Clostridia</taxon>
        <taxon>Candidatus Avichristensenella</taxon>
    </lineage>
</organism>
<dbReference type="Proteomes" id="UP000886819">
    <property type="component" value="Unassembled WGS sequence"/>
</dbReference>
<evidence type="ECO:0000313" key="1">
    <source>
        <dbReference type="EMBL" id="HIQ63007.1"/>
    </source>
</evidence>
<evidence type="ECO:0000313" key="2">
    <source>
        <dbReference type="Proteomes" id="UP000886819"/>
    </source>
</evidence>
<reference evidence="1" key="1">
    <citation type="submission" date="2020-10" db="EMBL/GenBank/DDBJ databases">
        <authorList>
            <person name="Gilroy R."/>
        </authorList>
    </citation>
    <scope>NUCLEOTIDE SEQUENCE</scope>
    <source>
        <strain evidence="1">ChiHile30-977</strain>
    </source>
</reference>
<dbReference type="EMBL" id="DVFI01000084">
    <property type="protein sequence ID" value="HIQ63007.1"/>
    <property type="molecule type" value="Genomic_DNA"/>
</dbReference>
<reference evidence="1" key="2">
    <citation type="journal article" date="2021" name="PeerJ">
        <title>Extensive microbial diversity within the chicken gut microbiome revealed by metagenomics and culture.</title>
        <authorList>
            <person name="Gilroy R."/>
            <person name="Ravi A."/>
            <person name="Getino M."/>
            <person name="Pursley I."/>
            <person name="Horton D.L."/>
            <person name="Alikhan N.F."/>
            <person name="Baker D."/>
            <person name="Gharbi K."/>
            <person name="Hall N."/>
            <person name="Watson M."/>
            <person name="Adriaenssens E.M."/>
            <person name="Foster-Nyarko E."/>
            <person name="Jarju S."/>
            <person name="Secka A."/>
            <person name="Antonio M."/>
            <person name="Oren A."/>
            <person name="Chaudhuri R.R."/>
            <person name="La Ragione R."/>
            <person name="Hildebrand F."/>
            <person name="Pallen M.J."/>
        </authorList>
    </citation>
    <scope>NUCLEOTIDE SEQUENCE</scope>
    <source>
        <strain evidence="1">ChiHile30-977</strain>
    </source>
</reference>
<proteinExistence type="predicted"/>
<comment type="caution">
    <text evidence="1">The sequence shown here is derived from an EMBL/GenBank/DDBJ whole genome shotgun (WGS) entry which is preliminary data.</text>
</comment>
<protein>
    <submittedName>
        <fullName evidence="1">Uncharacterized protein</fullName>
    </submittedName>
</protein>